<keyword evidence="3" id="KW-1185">Reference proteome</keyword>
<reference evidence="3" key="1">
    <citation type="submission" date="2016-06" db="EMBL/GenBank/DDBJ databases">
        <title>Parallel loss of symbiosis genes in relatives of nitrogen-fixing non-legume Parasponia.</title>
        <authorList>
            <person name="Van Velzen R."/>
            <person name="Holmer R."/>
            <person name="Bu F."/>
            <person name="Rutten L."/>
            <person name="Van Zeijl A."/>
            <person name="Liu W."/>
            <person name="Santuari L."/>
            <person name="Cao Q."/>
            <person name="Sharma T."/>
            <person name="Shen D."/>
            <person name="Roswanjaya Y."/>
            <person name="Wardhani T."/>
            <person name="Kalhor M.S."/>
            <person name="Jansen J."/>
            <person name="Van den Hoogen J."/>
            <person name="Gungor B."/>
            <person name="Hartog M."/>
            <person name="Hontelez J."/>
            <person name="Verver J."/>
            <person name="Yang W.-C."/>
            <person name="Schijlen E."/>
            <person name="Repin R."/>
            <person name="Schilthuizen M."/>
            <person name="Schranz E."/>
            <person name="Heidstra R."/>
            <person name="Miyata K."/>
            <person name="Fedorova E."/>
            <person name="Kohlen W."/>
            <person name="Bisseling T."/>
            <person name="Smit S."/>
            <person name="Geurts R."/>
        </authorList>
    </citation>
    <scope>NUCLEOTIDE SEQUENCE [LARGE SCALE GENOMIC DNA]</scope>
    <source>
        <strain evidence="3">cv. WU1-14</strain>
    </source>
</reference>
<gene>
    <name evidence="2" type="ORF">PanWU01x14_113650</name>
</gene>
<dbReference type="Proteomes" id="UP000237105">
    <property type="component" value="Unassembled WGS sequence"/>
</dbReference>
<protein>
    <submittedName>
        <fullName evidence="2">Uncharacterized protein</fullName>
    </submittedName>
</protein>
<evidence type="ECO:0000313" key="2">
    <source>
        <dbReference type="EMBL" id="PON65876.1"/>
    </source>
</evidence>
<evidence type="ECO:0000256" key="1">
    <source>
        <dbReference type="SAM" id="MobiDB-lite"/>
    </source>
</evidence>
<feature type="compositionally biased region" description="Basic and acidic residues" evidence="1">
    <location>
        <begin position="7"/>
        <end position="46"/>
    </location>
</feature>
<organism evidence="2 3">
    <name type="scientific">Parasponia andersonii</name>
    <name type="common">Sponia andersonii</name>
    <dbReference type="NCBI Taxonomy" id="3476"/>
    <lineage>
        <taxon>Eukaryota</taxon>
        <taxon>Viridiplantae</taxon>
        <taxon>Streptophyta</taxon>
        <taxon>Embryophyta</taxon>
        <taxon>Tracheophyta</taxon>
        <taxon>Spermatophyta</taxon>
        <taxon>Magnoliopsida</taxon>
        <taxon>eudicotyledons</taxon>
        <taxon>Gunneridae</taxon>
        <taxon>Pentapetalae</taxon>
        <taxon>rosids</taxon>
        <taxon>fabids</taxon>
        <taxon>Rosales</taxon>
        <taxon>Cannabaceae</taxon>
        <taxon>Parasponia</taxon>
    </lineage>
</organism>
<dbReference type="AlphaFoldDB" id="A0A2P5CXW7"/>
<proteinExistence type="predicted"/>
<feature type="region of interest" description="Disordered" evidence="1">
    <location>
        <begin position="1"/>
        <end position="48"/>
    </location>
</feature>
<accession>A0A2P5CXW7</accession>
<evidence type="ECO:0000313" key="3">
    <source>
        <dbReference type="Proteomes" id="UP000237105"/>
    </source>
</evidence>
<dbReference type="OrthoDB" id="1191932at2759"/>
<sequence length="117" mass="12650">MVVRSGTELHEPDAGRDRLEGEAHVPGDVPRLDEGIERREEGDSHGLELGVGIGERGFERIDIREQRSEVIDGQDEVLVVSLADLFDFRLLGPGEVAEMVEEGLGLAGSEGFPDEGA</sequence>
<name>A0A2P5CXW7_PARAD</name>
<dbReference type="EMBL" id="JXTB01000084">
    <property type="protein sequence ID" value="PON65876.1"/>
    <property type="molecule type" value="Genomic_DNA"/>
</dbReference>
<comment type="caution">
    <text evidence="2">The sequence shown here is derived from an EMBL/GenBank/DDBJ whole genome shotgun (WGS) entry which is preliminary data.</text>
</comment>